<accession>A0ABN2GCT1</accession>
<dbReference type="PANTHER" id="PTHR43793">
    <property type="entry name" value="FAD SYNTHASE"/>
    <property type="match status" value="1"/>
</dbReference>
<evidence type="ECO:0000313" key="4">
    <source>
        <dbReference type="EMBL" id="GAA1669134.1"/>
    </source>
</evidence>
<evidence type="ECO:0000256" key="1">
    <source>
        <dbReference type="ARBA" id="ARBA00022679"/>
    </source>
</evidence>
<comment type="caution">
    <text evidence="4">The sequence shown here is derived from an EMBL/GenBank/DDBJ whole genome shotgun (WGS) entry which is preliminary data.</text>
</comment>
<evidence type="ECO:0000259" key="3">
    <source>
        <dbReference type="Pfam" id="PF01467"/>
    </source>
</evidence>
<gene>
    <name evidence="4" type="ORF">GCM10009765_18260</name>
</gene>
<name>A0ABN2GCT1_9ACTN</name>
<dbReference type="GO" id="GO:0016779">
    <property type="term" value="F:nucleotidyltransferase activity"/>
    <property type="evidence" value="ECO:0007669"/>
    <property type="project" value="UniProtKB-KW"/>
</dbReference>
<dbReference type="SUPFAM" id="SSF52374">
    <property type="entry name" value="Nucleotidylyl transferase"/>
    <property type="match status" value="1"/>
</dbReference>
<evidence type="ECO:0000313" key="5">
    <source>
        <dbReference type="Proteomes" id="UP001500618"/>
    </source>
</evidence>
<keyword evidence="2 4" id="KW-0548">Nucleotidyltransferase</keyword>
<keyword evidence="1" id="KW-0808">Transferase</keyword>
<dbReference type="Gene3D" id="3.40.50.620">
    <property type="entry name" value="HUPs"/>
    <property type="match status" value="1"/>
</dbReference>
<organism evidence="4 5">
    <name type="scientific">Fodinicola feengrottensis</name>
    <dbReference type="NCBI Taxonomy" id="435914"/>
    <lineage>
        <taxon>Bacteria</taxon>
        <taxon>Bacillati</taxon>
        <taxon>Actinomycetota</taxon>
        <taxon>Actinomycetes</taxon>
        <taxon>Mycobacteriales</taxon>
        <taxon>Fodinicola</taxon>
    </lineage>
</organism>
<sequence length="149" mass="16698">MVDRVITFGTFDLFHIGHLAILERAATFGPLVVGISTDRLTIAKKSRPPVFPERHRVRIVSALSVVDRVFLEHSLAEKRRYILEQQAHILVMGDDWAGRFDHLSDICRVIYLPRTASISTTATIETIVERSAPTVPAARGEQPVSEQAR</sequence>
<dbReference type="EMBL" id="BAAANY010000007">
    <property type="protein sequence ID" value="GAA1669134.1"/>
    <property type="molecule type" value="Genomic_DNA"/>
</dbReference>
<dbReference type="InterPro" id="IPR050385">
    <property type="entry name" value="Archaeal_FAD_synthase"/>
</dbReference>
<dbReference type="NCBIfam" id="TIGR00125">
    <property type="entry name" value="cyt_tran_rel"/>
    <property type="match status" value="1"/>
</dbReference>
<feature type="domain" description="Cytidyltransferase-like" evidence="3">
    <location>
        <begin position="6"/>
        <end position="122"/>
    </location>
</feature>
<protein>
    <submittedName>
        <fullName evidence="4">Adenylyltransferase/cytidyltransferase family protein</fullName>
    </submittedName>
</protein>
<reference evidence="4 5" key="1">
    <citation type="journal article" date="2019" name="Int. J. Syst. Evol. Microbiol.">
        <title>The Global Catalogue of Microorganisms (GCM) 10K type strain sequencing project: providing services to taxonomists for standard genome sequencing and annotation.</title>
        <authorList>
            <consortium name="The Broad Institute Genomics Platform"/>
            <consortium name="The Broad Institute Genome Sequencing Center for Infectious Disease"/>
            <person name="Wu L."/>
            <person name="Ma J."/>
        </authorList>
    </citation>
    <scope>NUCLEOTIDE SEQUENCE [LARGE SCALE GENOMIC DNA]</scope>
    <source>
        <strain evidence="4 5">JCM 14718</strain>
    </source>
</reference>
<dbReference type="RefSeq" id="WP_163570617.1">
    <property type="nucleotide sequence ID" value="NZ_BAAANY010000007.1"/>
</dbReference>
<keyword evidence="5" id="KW-1185">Reference proteome</keyword>
<dbReference type="Pfam" id="PF01467">
    <property type="entry name" value="CTP_transf_like"/>
    <property type="match status" value="1"/>
</dbReference>
<dbReference type="InterPro" id="IPR004821">
    <property type="entry name" value="Cyt_trans-like"/>
</dbReference>
<dbReference type="Proteomes" id="UP001500618">
    <property type="component" value="Unassembled WGS sequence"/>
</dbReference>
<evidence type="ECO:0000256" key="2">
    <source>
        <dbReference type="ARBA" id="ARBA00022695"/>
    </source>
</evidence>
<proteinExistence type="predicted"/>
<dbReference type="PANTHER" id="PTHR43793:SF1">
    <property type="entry name" value="FAD SYNTHASE"/>
    <property type="match status" value="1"/>
</dbReference>
<dbReference type="InterPro" id="IPR014729">
    <property type="entry name" value="Rossmann-like_a/b/a_fold"/>
</dbReference>